<protein>
    <submittedName>
        <fullName evidence="1">Uncharacterized protein</fullName>
    </submittedName>
</protein>
<organism evidence="1 2">
    <name type="scientific">Helicobacter fennelliae MRY12-0050</name>
    <dbReference type="NCBI Taxonomy" id="1325130"/>
    <lineage>
        <taxon>Bacteria</taxon>
        <taxon>Pseudomonadati</taxon>
        <taxon>Campylobacterota</taxon>
        <taxon>Epsilonproteobacteria</taxon>
        <taxon>Campylobacterales</taxon>
        <taxon>Helicobacteraceae</taxon>
        <taxon>Helicobacter</taxon>
    </lineage>
</organism>
<dbReference type="EMBL" id="BASD01000009">
    <property type="protein sequence ID" value="GAD18862.1"/>
    <property type="molecule type" value="Genomic_DNA"/>
</dbReference>
<dbReference type="Proteomes" id="UP000018143">
    <property type="component" value="Unassembled WGS sequence"/>
</dbReference>
<accession>T1DVV1</accession>
<keyword evidence="2" id="KW-1185">Reference proteome</keyword>
<comment type="caution">
    <text evidence="1">The sequence shown here is derived from an EMBL/GenBank/DDBJ whole genome shotgun (WGS) entry which is preliminary data.</text>
</comment>
<name>T1DVV1_9HELI</name>
<reference evidence="1 2" key="1">
    <citation type="journal article" date="2013" name="Genome Announc.">
        <title>Draft Genome Sequence of Helicobacter fennelliae Strain MRY12-0050, Isolated from a Bacteremia Patient.</title>
        <authorList>
            <person name="Rimbara E."/>
            <person name="Matsui M."/>
            <person name="Mori S."/>
            <person name="Suzuki S."/>
            <person name="Suzuki M."/>
            <person name="Kim H."/>
            <person name="Sekizuka T."/>
            <person name="Kuroda M."/>
            <person name="Shibayama K."/>
        </authorList>
    </citation>
    <scope>NUCLEOTIDE SEQUENCE [LARGE SCALE GENOMIC DNA]</scope>
    <source>
        <strain evidence="1 2">MRY12-0050</strain>
    </source>
</reference>
<sequence length="48" mass="5592">MIVTGVILAELNTYKAKIYINFILDSRLMRQNQNNALNNKSKIIRKII</sequence>
<evidence type="ECO:0000313" key="2">
    <source>
        <dbReference type="Proteomes" id="UP000018143"/>
    </source>
</evidence>
<dbReference type="STRING" id="1325130.HFN_2274"/>
<proteinExistence type="predicted"/>
<dbReference type="AlphaFoldDB" id="T1DVV1"/>
<evidence type="ECO:0000313" key="1">
    <source>
        <dbReference type="EMBL" id="GAD18862.1"/>
    </source>
</evidence>
<gene>
    <name evidence="1" type="ORF">HFN_2274</name>
</gene>